<proteinExistence type="predicted"/>
<name>A0A8S0Z2H4_ARCPL</name>
<organism evidence="1 2">
    <name type="scientific">Arctia plantaginis</name>
    <name type="common">Wood tiger moth</name>
    <name type="synonym">Phalaena plantaginis</name>
    <dbReference type="NCBI Taxonomy" id="874455"/>
    <lineage>
        <taxon>Eukaryota</taxon>
        <taxon>Metazoa</taxon>
        <taxon>Ecdysozoa</taxon>
        <taxon>Arthropoda</taxon>
        <taxon>Hexapoda</taxon>
        <taxon>Insecta</taxon>
        <taxon>Pterygota</taxon>
        <taxon>Neoptera</taxon>
        <taxon>Endopterygota</taxon>
        <taxon>Lepidoptera</taxon>
        <taxon>Glossata</taxon>
        <taxon>Ditrysia</taxon>
        <taxon>Noctuoidea</taxon>
        <taxon>Erebidae</taxon>
        <taxon>Arctiinae</taxon>
        <taxon>Arctia</taxon>
    </lineage>
</organism>
<evidence type="ECO:0000313" key="1">
    <source>
        <dbReference type="EMBL" id="CAB3226413.1"/>
    </source>
</evidence>
<gene>
    <name evidence="1" type="ORF">APLA_LOCUS2849</name>
</gene>
<protein>
    <submittedName>
        <fullName evidence="1">Uncharacterized protein</fullName>
    </submittedName>
</protein>
<dbReference type="AlphaFoldDB" id="A0A8S0Z2H4"/>
<comment type="caution">
    <text evidence="1">The sequence shown here is derived from an EMBL/GenBank/DDBJ whole genome shotgun (WGS) entry which is preliminary data.</text>
</comment>
<accession>A0A8S0Z2H4</accession>
<dbReference type="OrthoDB" id="7455220at2759"/>
<dbReference type="EMBL" id="CADEBC010000208">
    <property type="protein sequence ID" value="CAB3226413.1"/>
    <property type="molecule type" value="Genomic_DNA"/>
</dbReference>
<evidence type="ECO:0000313" key="2">
    <source>
        <dbReference type="Proteomes" id="UP000494106"/>
    </source>
</evidence>
<keyword evidence="2" id="KW-1185">Reference proteome</keyword>
<sequence length="282" mass="31536">MVSKAGIAEELEEIKKTTVCDHACGCDKKKIRFKHSYVKIRVTSPDISSFCPCPEECIPGVKSGVFVDNEGIKVTIGSVVSVPSYFRISTEVMSQYSKENTNDDEITFLSDCIKSRSDWQTEEPFNLQNNVSERLNSEDSLKYILTTSHEFNSSASENFSQSDNTFDFKNLSNSESHLESSTYIKTPSAIFTIPGSRFYNNYMLIESVPKTSRSIWIFKSESSLSLTSSSDSTSISRSIISVTDDSDMSNAIINLNSLSDALINVECFENREDNYVVNVETC</sequence>
<dbReference type="Proteomes" id="UP000494106">
    <property type="component" value="Unassembled WGS sequence"/>
</dbReference>
<reference evidence="1 2" key="1">
    <citation type="submission" date="2020-04" db="EMBL/GenBank/DDBJ databases">
        <authorList>
            <person name="Wallbank WR R."/>
            <person name="Pardo Diaz C."/>
            <person name="Kozak K."/>
            <person name="Martin S."/>
            <person name="Jiggins C."/>
            <person name="Moest M."/>
            <person name="Warren A I."/>
            <person name="Byers J.R.P. K."/>
            <person name="Montejo-Kovacevich G."/>
            <person name="Yen C E."/>
        </authorList>
    </citation>
    <scope>NUCLEOTIDE SEQUENCE [LARGE SCALE GENOMIC DNA]</scope>
</reference>